<dbReference type="Proteomes" id="UP000054928">
    <property type="component" value="Unassembled WGS sequence"/>
</dbReference>
<dbReference type="RefSeq" id="XP_024580300.1">
    <property type="nucleotide sequence ID" value="XM_024729976.1"/>
</dbReference>
<dbReference type="GeneID" id="36409266"/>
<dbReference type="AlphaFoldDB" id="A0A0N7L6D0"/>
<dbReference type="EMBL" id="CCYD01000810">
    <property type="protein sequence ID" value="CEG43931.1"/>
    <property type="molecule type" value="Genomic_DNA"/>
</dbReference>
<accession>A0A0N7L6D0</accession>
<proteinExistence type="predicted"/>
<reference evidence="2" key="1">
    <citation type="submission" date="2014-09" db="EMBL/GenBank/DDBJ databases">
        <authorList>
            <person name="Sharma Rahul"/>
            <person name="Thines Marco"/>
        </authorList>
    </citation>
    <scope>NUCLEOTIDE SEQUENCE [LARGE SCALE GENOMIC DNA]</scope>
</reference>
<sequence>MRWNTTRVSQMSPKKVRNRVVTRDHIAQSYADMGYATTAEISQRQQTTMLQIFTHSIRRFPELYITIHNFW</sequence>
<name>A0A0N7L6D0_PLAHL</name>
<organism evidence="1 2">
    <name type="scientific">Plasmopara halstedii</name>
    <name type="common">Downy mildew of sunflower</name>
    <dbReference type="NCBI Taxonomy" id="4781"/>
    <lineage>
        <taxon>Eukaryota</taxon>
        <taxon>Sar</taxon>
        <taxon>Stramenopiles</taxon>
        <taxon>Oomycota</taxon>
        <taxon>Peronosporomycetes</taxon>
        <taxon>Peronosporales</taxon>
        <taxon>Peronosporaceae</taxon>
        <taxon>Plasmopara</taxon>
    </lineage>
</organism>
<protein>
    <submittedName>
        <fullName evidence="1">Uncharacterized protein</fullName>
    </submittedName>
</protein>
<keyword evidence="2" id="KW-1185">Reference proteome</keyword>
<evidence type="ECO:0000313" key="1">
    <source>
        <dbReference type="EMBL" id="CEG43931.1"/>
    </source>
</evidence>
<evidence type="ECO:0000313" key="2">
    <source>
        <dbReference type="Proteomes" id="UP000054928"/>
    </source>
</evidence>